<dbReference type="InterPro" id="IPR005100">
    <property type="entry name" value="NGN-domain"/>
</dbReference>
<evidence type="ECO:0000259" key="2">
    <source>
        <dbReference type="Pfam" id="PF03439"/>
    </source>
</evidence>
<dbReference type="Pfam" id="PF03439">
    <property type="entry name" value="Spt5-NGN"/>
    <property type="match status" value="1"/>
</dbReference>
<evidence type="ECO:0000313" key="3">
    <source>
        <dbReference type="EMBL" id="KAK1371617.1"/>
    </source>
</evidence>
<dbReference type="GO" id="GO:0006368">
    <property type="term" value="P:transcription elongation by RNA polymerase II"/>
    <property type="evidence" value="ECO:0007669"/>
    <property type="project" value="TreeGrafter"/>
</dbReference>
<dbReference type="InterPro" id="IPR036735">
    <property type="entry name" value="NGN_dom_sf"/>
</dbReference>
<reference evidence="3" key="2">
    <citation type="submission" date="2023-05" db="EMBL/GenBank/DDBJ databases">
        <authorList>
            <person name="Schelkunov M.I."/>
        </authorList>
    </citation>
    <scope>NUCLEOTIDE SEQUENCE</scope>
    <source>
        <strain evidence="3">Hsosn_3</strain>
        <tissue evidence="3">Leaf</tissue>
    </source>
</reference>
<dbReference type="GO" id="GO:0006357">
    <property type="term" value="P:regulation of transcription by RNA polymerase II"/>
    <property type="evidence" value="ECO:0007669"/>
    <property type="project" value="InterPro"/>
</dbReference>
<dbReference type="Proteomes" id="UP001237642">
    <property type="component" value="Unassembled WGS sequence"/>
</dbReference>
<feature type="region of interest" description="Disordered" evidence="1">
    <location>
        <begin position="1"/>
        <end position="22"/>
    </location>
</feature>
<comment type="caution">
    <text evidence="3">The sequence shown here is derived from an EMBL/GenBank/DDBJ whole genome shotgun (WGS) entry which is preliminary data.</text>
</comment>
<dbReference type="PANTHER" id="PTHR11125">
    <property type="entry name" value="SUPPRESSOR OF TY 5"/>
    <property type="match status" value="1"/>
</dbReference>
<keyword evidence="4" id="KW-1185">Reference proteome</keyword>
<dbReference type="InterPro" id="IPR039659">
    <property type="entry name" value="SPT5"/>
</dbReference>
<evidence type="ECO:0000313" key="4">
    <source>
        <dbReference type="Proteomes" id="UP001237642"/>
    </source>
</evidence>
<accession>A0AAD8HQL1</accession>
<protein>
    <recommendedName>
        <fullName evidence="2">NGN domain-containing protein</fullName>
    </recommendedName>
</protein>
<dbReference type="GO" id="GO:0032044">
    <property type="term" value="C:DSIF complex"/>
    <property type="evidence" value="ECO:0007669"/>
    <property type="project" value="TreeGrafter"/>
</dbReference>
<dbReference type="Gene3D" id="3.30.70.940">
    <property type="entry name" value="NusG, N-terminal domain"/>
    <property type="match status" value="1"/>
</dbReference>
<dbReference type="GO" id="GO:0032784">
    <property type="term" value="P:regulation of DNA-templated transcription elongation"/>
    <property type="evidence" value="ECO:0007669"/>
    <property type="project" value="InterPro"/>
</dbReference>
<sequence>MAVLHLNSLPTGRGPGTKGVKRLPKDYDPGLVQVESRRVCLDAGSVTALTIALDHLKNYIYIEADKEAHVKEACKGMRYIFTGTKIPLVPIKEMTDGDLAKEPVVDVDNLQKRVTVKLIPRIHLQALANKL</sequence>
<feature type="domain" description="NGN" evidence="2">
    <location>
        <begin position="51"/>
        <end position="96"/>
    </location>
</feature>
<dbReference type="AlphaFoldDB" id="A0AAD8HQL1"/>
<name>A0AAD8HQL1_9APIA</name>
<dbReference type="GO" id="GO:0003729">
    <property type="term" value="F:mRNA binding"/>
    <property type="evidence" value="ECO:0007669"/>
    <property type="project" value="TreeGrafter"/>
</dbReference>
<gene>
    <name evidence="3" type="ORF">POM88_037709</name>
</gene>
<dbReference type="PANTHER" id="PTHR11125:SF7">
    <property type="entry name" value="TRANSCRIPTION ELONGATION FACTOR SPT5"/>
    <property type="match status" value="1"/>
</dbReference>
<organism evidence="3 4">
    <name type="scientific">Heracleum sosnowskyi</name>
    <dbReference type="NCBI Taxonomy" id="360622"/>
    <lineage>
        <taxon>Eukaryota</taxon>
        <taxon>Viridiplantae</taxon>
        <taxon>Streptophyta</taxon>
        <taxon>Embryophyta</taxon>
        <taxon>Tracheophyta</taxon>
        <taxon>Spermatophyta</taxon>
        <taxon>Magnoliopsida</taxon>
        <taxon>eudicotyledons</taxon>
        <taxon>Gunneridae</taxon>
        <taxon>Pentapetalae</taxon>
        <taxon>asterids</taxon>
        <taxon>campanulids</taxon>
        <taxon>Apiales</taxon>
        <taxon>Apiaceae</taxon>
        <taxon>Apioideae</taxon>
        <taxon>apioid superclade</taxon>
        <taxon>Tordylieae</taxon>
        <taxon>Tordyliinae</taxon>
        <taxon>Heracleum</taxon>
    </lineage>
</organism>
<dbReference type="EMBL" id="JAUIZM010000008">
    <property type="protein sequence ID" value="KAK1371617.1"/>
    <property type="molecule type" value="Genomic_DNA"/>
</dbReference>
<proteinExistence type="predicted"/>
<reference evidence="3" key="1">
    <citation type="submission" date="2023-02" db="EMBL/GenBank/DDBJ databases">
        <title>Genome of toxic invasive species Heracleum sosnowskyi carries increased number of genes despite the absence of recent whole-genome duplications.</title>
        <authorList>
            <person name="Schelkunov M."/>
            <person name="Shtratnikova V."/>
            <person name="Makarenko M."/>
            <person name="Klepikova A."/>
            <person name="Omelchenko D."/>
            <person name="Novikova G."/>
            <person name="Obukhova E."/>
            <person name="Bogdanov V."/>
            <person name="Penin A."/>
            <person name="Logacheva M."/>
        </authorList>
    </citation>
    <scope>NUCLEOTIDE SEQUENCE</scope>
    <source>
        <strain evidence="3">Hsosn_3</strain>
        <tissue evidence="3">Leaf</tissue>
    </source>
</reference>
<evidence type="ECO:0000256" key="1">
    <source>
        <dbReference type="SAM" id="MobiDB-lite"/>
    </source>
</evidence>